<dbReference type="InterPro" id="IPR025184">
    <property type="entry name" value="AadA_C"/>
</dbReference>
<protein>
    <submittedName>
        <fullName evidence="3">DUF4111 domain-containing protein</fullName>
    </submittedName>
</protein>
<reference evidence="3 4" key="1">
    <citation type="submission" date="2019-09" db="EMBL/GenBank/DDBJ databases">
        <title>Nocardioides panacisoli sp. nov., isolated from the soil of a ginseng field.</title>
        <authorList>
            <person name="Cho C."/>
        </authorList>
    </citation>
    <scope>NUCLEOTIDE SEQUENCE [LARGE SCALE GENOMIC DNA]</scope>
    <source>
        <strain evidence="3 4">BN140041</strain>
    </source>
</reference>
<organism evidence="3 4">
    <name type="scientific">Nocardioides antri</name>
    <dbReference type="NCBI Taxonomy" id="2607659"/>
    <lineage>
        <taxon>Bacteria</taxon>
        <taxon>Bacillati</taxon>
        <taxon>Actinomycetota</taxon>
        <taxon>Actinomycetes</taxon>
        <taxon>Propionibacteriales</taxon>
        <taxon>Nocardioidaceae</taxon>
        <taxon>Nocardioides</taxon>
    </lineage>
</organism>
<dbReference type="Proteomes" id="UP000324351">
    <property type="component" value="Unassembled WGS sequence"/>
</dbReference>
<keyword evidence="1" id="KW-0808">Transferase</keyword>
<evidence type="ECO:0000313" key="3">
    <source>
        <dbReference type="EMBL" id="KAA1428759.1"/>
    </source>
</evidence>
<dbReference type="Pfam" id="PF13427">
    <property type="entry name" value="AadA_C"/>
    <property type="match status" value="1"/>
</dbReference>
<gene>
    <name evidence="3" type="ORF">F0U47_00620</name>
</gene>
<comment type="caution">
    <text evidence="3">The sequence shown here is derived from an EMBL/GenBank/DDBJ whole genome shotgun (WGS) entry which is preliminary data.</text>
</comment>
<accession>A0A5B1M9U1</accession>
<evidence type="ECO:0000259" key="2">
    <source>
        <dbReference type="Pfam" id="PF13427"/>
    </source>
</evidence>
<keyword evidence="4" id="KW-1185">Reference proteome</keyword>
<name>A0A5B1M9U1_9ACTN</name>
<dbReference type="InterPro" id="IPR043519">
    <property type="entry name" value="NT_sf"/>
</dbReference>
<evidence type="ECO:0000313" key="4">
    <source>
        <dbReference type="Proteomes" id="UP000324351"/>
    </source>
</evidence>
<dbReference type="GO" id="GO:0016740">
    <property type="term" value="F:transferase activity"/>
    <property type="evidence" value="ECO:0007669"/>
    <property type="project" value="UniProtKB-KW"/>
</dbReference>
<feature type="domain" description="Adenylyltransferase AadA C-terminal" evidence="2">
    <location>
        <begin position="147"/>
        <end position="235"/>
    </location>
</feature>
<dbReference type="SUPFAM" id="SSF81301">
    <property type="entry name" value="Nucleotidyltransferase"/>
    <property type="match status" value="1"/>
</dbReference>
<dbReference type="RefSeq" id="WP_149748382.1">
    <property type="nucleotide sequence ID" value="NZ_VUJW01000001.1"/>
</dbReference>
<dbReference type="EMBL" id="VUJW01000001">
    <property type="protein sequence ID" value="KAA1428759.1"/>
    <property type="molecule type" value="Genomic_DNA"/>
</dbReference>
<dbReference type="AlphaFoldDB" id="A0A5B1M9U1"/>
<proteinExistence type="predicted"/>
<reference evidence="3 4" key="2">
    <citation type="submission" date="2019-09" db="EMBL/GenBank/DDBJ databases">
        <authorList>
            <person name="Jin C."/>
        </authorList>
    </citation>
    <scope>NUCLEOTIDE SEQUENCE [LARGE SCALE GENOMIC DNA]</scope>
    <source>
        <strain evidence="3 4">BN140041</strain>
    </source>
</reference>
<evidence type="ECO:0000256" key="1">
    <source>
        <dbReference type="ARBA" id="ARBA00022679"/>
    </source>
</evidence>
<sequence length="249" mass="26487">MSTPEIDVFGEQVAGVLTRILGADLVGVYFVGSVALGGYVPGESDVDIAAVSSSALGDAQKQSVASAIVDVSGACPARGVEFTLYRRDAAASPPTGADFELNVSGGPRMPTDIHLDAGAEPGFWYVLDRAIAHRSGVAISGPPARTIFVDVPRARLLEAMYESMVWHRAHENATLYSVLNACRAWRFVEEDVLGSKLEGASWARDRWSESDVIDAAVALRRGEDASLDEAAVGALLSTVTKRLLEARLR</sequence>